<dbReference type="InterPro" id="IPR038740">
    <property type="entry name" value="BioF2-like_GNAT_dom"/>
</dbReference>
<comment type="caution">
    <text evidence="2">The sequence shown here is derived from an EMBL/GenBank/DDBJ whole genome shotgun (WGS) entry which is preliminary data.</text>
</comment>
<name>A0A9D2VI17_9ACTN</name>
<dbReference type="AlphaFoldDB" id="A0A9D2VI17"/>
<dbReference type="SUPFAM" id="SSF55729">
    <property type="entry name" value="Acyl-CoA N-acyltransferases (Nat)"/>
    <property type="match status" value="1"/>
</dbReference>
<evidence type="ECO:0000313" key="3">
    <source>
        <dbReference type="Proteomes" id="UP000789325"/>
    </source>
</evidence>
<dbReference type="PANTHER" id="PTHR36174">
    <property type="entry name" value="LIPID II:GLYCINE GLYCYLTRANSFERASE"/>
    <property type="match status" value="1"/>
</dbReference>
<dbReference type="Gene3D" id="3.40.630.30">
    <property type="match status" value="1"/>
</dbReference>
<reference evidence="2" key="2">
    <citation type="submission" date="2021-09" db="EMBL/GenBank/DDBJ databases">
        <authorList>
            <person name="Gilroy R."/>
        </authorList>
    </citation>
    <scope>NUCLEOTIDE SEQUENCE</scope>
    <source>
        <strain evidence="2">USAMLcec12-2067</strain>
    </source>
</reference>
<gene>
    <name evidence="2" type="ORF">K8V16_00970</name>
</gene>
<protein>
    <submittedName>
        <fullName evidence="2">GNAT family N-acetyltransferase</fullName>
        <ecNumber evidence="2">2.3.1.-</ecNumber>
    </submittedName>
</protein>
<dbReference type="Pfam" id="PF13480">
    <property type="entry name" value="Acetyltransf_6"/>
    <property type="match status" value="1"/>
</dbReference>
<dbReference type="GO" id="GO:0016746">
    <property type="term" value="F:acyltransferase activity"/>
    <property type="evidence" value="ECO:0007669"/>
    <property type="project" value="UniProtKB-KW"/>
</dbReference>
<evidence type="ECO:0000259" key="1">
    <source>
        <dbReference type="Pfam" id="PF13480"/>
    </source>
</evidence>
<dbReference type="InterPro" id="IPR016181">
    <property type="entry name" value="Acyl_CoA_acyltransferase"/>
</dbReference>
<feature type="domain" description="BioF2-like acetyltransferase" evidence="1">
    <location>
        <begin position="173"/>
        <end position="303"/>
    </location>
</feature>
<dbReference type="InterPro" id="IPR050644">
    <property type="entry name" value="PG_Glycine_Bridge_Synth"/>
</dbReference>
<keyword evidence="2" id="KW-0012">Acyltransferase</keyword>
<dbReference type="Proteomes" id="UP000789325">
    <property type="component" value="Unassembled WGS sequence"/>
</dbReference>
<evidence type="ECO:0000313" key="2">
    <source>
        <dbReference type="EMBL" id="HJH42350.1"/>
    </source>
</evidence>
<dbReference type="EC" id="2.3.1.-" evidence="2"/>
<sequence length="335" mass="37687">MAVTVSVSPYEPSLAAKWDDFVMNKSMNGTFLQTRNFLSYHPEGRFEDASLVVWKGSSDVLAVVPAARVAGEGGAEFSSHPGSTFGGLVFSRQFYDIEHVDAALDRLEAYLAEGGYASARLKQSSQAFSSRSCDLLNYLLFQHGWTELDEISFVIDFADYAEDAPSNFTGSRRRGYRHGVKAGLEFCELSDDASVAAFHALLSENLEKFGTQPVHTLEELLEFKNTRLRDGVRFYGSFHEGRMVAGSMAFLFENRSVFHTQYLCASQERADQRLYPSNHLDANLIMEARRLGYRRFSFGVSTEDRGRVLNRSLAEFKEGFGTSYVNNRSFERSFL</sequence>
<dbReference type="EMBL" id="DYZL01000021">
    <property type="protein sequence ID" value="HJH42350.1"/>
    <property type="molecule type" value="Genomic_DNA"/>
</dbReference>
<organism evidence="2 3">
    <name type="scientific">Rubneribacter badeniensis</name>
    <dbReference type="NCBI Taxonomy" id="2070688"/>
    <lineage>
        <taxon>Bacteria</taxon>
        <taxon>Bacillati</taxon>
        <taxon>Actinomycetota</taxon>
        <taxon>Coriobacteriia</taxon>
        <taxon>Eggerthellales</taxon>
        <taxon>Eggerthellaceae</taxon>
        <taxon>Rubneribacter</taxon>
    </lineage>
</organism>
<reference evidence="2" key="1">
    <citation type="journal article" date="2021" name="PeerJ">
        <title>Extensive microbial diversity within the chicken gut microbiome revealed by metagenomics and culture.</title>
        <authorList>
            <person name="Gilroy R."/>
            <person name="Ravi A."/>
            <person name="Getino M."/>
            <person name="Pursley I."/>
            <person name="Horton D.L."/>
            <person name="Alikhan N.F."/>
            <person name="Baker D."/>
            <person name="Gharbi K."/>
            <person name="Hall N."/>
            <person name="Watson M."/>
            <person name="Adriaenssens E.M."/>
            <person name="Foster-Nyarko E."/>
            <person name="Jarju S."/>
            <person name="Secka A."/>
            <person name="Antonio M."/>
            <person name="Oren A."/>
            <person name="Chaudhuri R.R."/>
            <person name="La Ragione R."/>
            <person name="Hildebrand F."/>
            <person name="Pallen M.J."/>
        </authorList>
    </citation>
    <scope>NUCLEOTIDE SEQUENCE</scope>
    <source>
        <strain evidence="2">USAMLcec12-2067</strain>
    </source>
</reference>
<dbReference type="PANTHER" id="PTHR36174:SF1">
    <property type="entry name" value="LIPID II:GLYCINE GLYCYLTRANSFERASE"/>
    <property type="match status" value="1"/>
</dbReference>
<accession>A0A9D2VI17</accession>
<proteinExistence type="predicted"/>
<keyword evidence="2" id="KW-0808">Transferase</keyword>